<sequence length="30" mass="3375">MVGPTAVDAAERQELAAKLAEKDKEMERMR</sequence>
<comment type="caution">
    <text evidence="1">The sequence shown here is derived from an EMBL/GenBank/DDBJ whole genome shotgun (WGS) entry which is preliminary data.</text>
</comment>
<evidence type="ECO:0000313" key="1">
    <source>
        <dbReference type="EMBL" id="GFH17521.1"/>
    </source>
</evidence>
<gene>
    <name evidence="1" type="ORF">HaLaN_14179</name>
</gene>
<protein>
    <submittedName>
        <fullName evidence="1">Uncharacterized protein</fullName>
    </submittedName>
</protein>
<dbReference type="Proteomes" id="UP000485058">
    <property type="component" value="Unassembled WGS sequence"/>
</dbReference>
<reference evidence="1 2" key="1">
    <citation type="submission" date="2020-02" db="EMBL/GenBank/DDBJ databases">
        <title>Draft genome sequence of Haematococcus lacustris strain NIES-144.</title>
        <authorList>
            <person name="Morimoto D."/>
            <person name="Nakagawa S."/>
            <person name="Yoshida T."/>
            <person name="Sawayama S."/>
        </authorList>
    </citation>
    <scope>NUCLEOTIDE SEQUENCE [LARGE SCALE GENOMIC DNA]</scope>
    <source>
        <strain evidence="1 2">NIES-144</strain>
    </source>
</reference>
<name>A0A699Z5Z0_HAELA</name>
<dbReference type="EMBL" id="BLLF01001161">
    <property type="protein sequence ID" value="GFH17521.1"/>
    <property type="molecule type" value="Genomic_DNA"/>
</dbReference>
<dbReference type="AlphaFoldDB" id="A0A699Z5Z0"/>
<accession>A0A699Z5Z0</accession>
<proteinExistence type="predicted"/>
<evidence type="ECO:0000313" key="2">
    <source>
        <dbReference type="Proteomes" id="UP000485058"/>
    </source>
</evidence>
<organism evidence="1 2">
    <name type="scientific">Haematococcus lacustris</name>
    <name type="common">Green alga</name>
    <name type="synonym">Haematococcus pluvialis</name>
    <dbReference type="NCBI Taxonomy" id="44745"/>
    <lineage>
        <taxon>Eukaryota</taxon>
        <taxon>Viridiplantae</taxon>
        <taxon>Chlorophyta</taxon>
        <taxon>core chlorophytes</taxon>
        <taxon>Chlorophyceae</taxon>
        <taxon>CS clade</taxon>
        <taxon>Chlamydomonadales</taxon>
        <taxon>Haematococcaceae</taxon>
        <taxon>Haematococcus</taxon>
    </lineage>
</organism>
<keyword evidence="2" id="KW-1185">Reference proteome</keyword>